<feature type="signal peptide" evidence="3">
    <location>
        <begin position="1"/>
        <end position="26"/>
    </location>
</feature>
<name>A0ABT6ZI40_9ACTN</name>
<protein>
    <submittedName>
        <fullName evidence="4">Uncharacterized protein</fullName>
    </submittedName>
</protein>
<feature type="region of interest" description="Disordered" evidence="2">
    <location>
        <begin position="173"/>
        <end position="206"/>
    </location>
</feature>
<evidence type="ECO:0000313" key="4">
    <source>
        <dbReference type="EMBL" id="MDJ1128720.1"/>
    </source>
</evidence>
<reference evidence="4" key="1">
    <citation type="submission" date="2023-05" db="EMBL/GenBank/DDBJ databases">
        <title>[olsenella] sp. nov., isolated from a pig farm feces dump.</title>
        <authorList>
            <person name="Chang Y.-H."/>
        </authorList>
    </citation>
    <scope>NUCLEOTIDE SEQUENCE</scope>
    <source>
        <strain evidence="4">YH-ols2217</strain>
    </source>
</reference>
<evidence type="ECO:0000256" key="3">
    <source>
        <dbReference type="SAM" id="SignalP"/>
    </source>
</evidence>
<comment type="caution">
    <text evidence="4">The sequence shown here is derived from an EMBL/GenBank/DDBJ whole genome shotgun (WGS) entry which is preliminary data.</text>
</comment>
<organism evidence="4 5">
    <name type="scientific">Kribbibacterium absianum</name>
    <dbReference type="NCBI Taxonomy" id="3044210"/>
    <lineage>
        <taxon>Bacteria</taxon>
        <taxon>Bacillati</taxon>
        <taxon>Actinomycetota</taxon>
        <taxon>Coriobacteriia</taxon>
        <taxon>Coriobacteriales</taxon>
        <taxon>Kribbibacteriaceae</taxon>
        <taxon>Kribbibacterium</taxon>
    </lineage>
</organism>
<dbReference type="Gene3D" id="6.10.250.3150">
    <property type="match status" value="1"/>
</dbReference>
<evidence type="ECO:0000313" key="5">
    <source>
        <dbReference type="Proteomes" id="UP001431693"/>
    </source>
</evidence>
<evidence type="ECO:0000256" key="1">
    <source>
        <dbReference type="SAM" id="Coils"/>
    </source>
</evidence>
<proteinExistence type="predicted"/>
<dbReference type="Proteomes" id="UP001431693">
    <property type="component" value="Unassembled WGS sequence"/>
</dbReference>
<feature type="coiled-coil region" evidence="1">
    <location>
        <begin position="35"/>
        <end position="90"/>
    </location>
</feature>
<feature type="chain" id="PRO_5045923111" evidence="3">
    <location>
        <begin position="27"/>
        <end position="345"/>
    </location>
</feature>
<dbReference type="RefSeq" id="WP_283712361.1">
    <property type="nucleotide sequence ID" value="NZ_JASJEW010000001.1"/>
</dbReference>
<evidence type="ECO:0000256" key="2">
    <source>
        <dbReference type="SAM" id="MobiDB-lite"/>
    </source>
</evidence>
<feature type="compositionally biased region" description="Basic and acidic residues" evidence="2">
    <location>
        <begin position="173"/>
        <end position="199"/>
    </location>
</feature>
<gene>
    <name evidence="4" type="ORF">QJ043_01280</name>
</gene>
<keyword evidence="3" id="KW-0732">Signal</keyword>
<dbReference type="EMBL" id="JASJEX010000001">
    <property type="protein sequence ID" value="MDJ1128720.1"/>
    <property type="molecule type" value="Genomic_DNA"/>
</dbReference>
<keyword evidence="5" id="KW-1185">Reference proteome</keyword>
<sequence>MRAHQGIAAAGIAAALALAAPAPARAVTYETQFAVTAAQQRLEESAEAYSEAQAAWEDATAELDAATQEAEDGQARLDAASEELATQKTKAAAALRAIYRLRSANVGLVDLIVSAEDFNDFIATVAALNSLEERTASELERLTEAETQLEAAQATLDAAEVAVQRKADAAEQAKEAAEAARDEAERLRDEAQQKAREENAAEAAAGSAANMNVTYVELPAVDWTLSREDFVAVWAPRIDAYLAGSPLAGHGGTFAEAAWDNGVDPRWSPAISNTESTKGAHCFLPHNAWGWGDVSWPDWDTAIREHVQGLARGYGYTITPAAAKKYCPPNCEAWYESTATEMLKI</sequence>
<keyword evidence="1" id="KW-0175">Coiled coil</keyword>
<accession>A0ABT6ZI40</accession>